<dbReference type="Proteomes" id="UP000011115">
    <property type="component" value="Unassembled WGS sequence"/>
</dbReference>
<evidence type="ECO:0000256" key="1">
    <source>
        <dbReference type="ARBA" id="ARBA00004123"/>
    </source>
</evidence>
<dbReference type="GO" id="GO:0005634">
    <property type="term" value="C:nucleus"/>
    <property type="evidence" value="ECO:0007669"/>
    <property type="project" value="UniProtKB-SubCell"/>
</dbReference>
<dbReference type="InParanoid" id="M1CYL2"/>
<name>M1CYL2_SOLTU</name>
<feature type="domain" description="Oberon-like PHD finger" evidence="6">
    <location>
        <begin position="66"/>
        <end position="133"/>
    </location>
</feature>
<dbReference type="Gramene" id="PGSC0003DMT400077585">
    <property type="protein sequence ID" value="PGSC0003DMT400077585"/>
    <property type="gene ID" value="PGSC0003DMG400030175"/>
</dbReference>
<dbReference type="AlphaFoldDB" id="M1CYL2"/>
<dbReference type="EnsemblPlants" id="PGSC0003DMT400077585">
    <property type="protein sequence ID" value="PGSC0003DMT400077585"/>
    <property type="gene ID" value="PGSC0003DMG400030175"/>
</dbReference>
<dbReference type="Pfam" id="PF07227">
    <property type="entry name" value="PHD_Oberon"/>
    <property type="match status" value="1"/>
</dbReference>
<dbReference type="PANTHER" id="PTHR33345">
    <property type="entry name" value="ADAPTER PROTEIN, PUTATIVE-RELATED"/>
    <property type="match status" value="1"/>
</dbReference>
<dbReference type="InterPro" id="IPR032881">
    <property type="entry name" value="Oberon-like_PHD"/>
</dbReference>
<keyword evidence="3" id="KW-0863">Zinc-finger</keyword>
<evidence type="ECO:0000313" key="7">
    <source>
        <dbReference type="EnsemblPlants" id="PGSC0003DMT400077585"/>
    </source>
</evidence>
<comment type="subcellular location">
    <subcellularLocation>
        <location evidence="1">Nucleus</location>
    </subcellularLocation>
</comment>
<dbReference type="PaxDb" id="4113-PGSC0003DMT400077585"/>
<evidence type="ECO:0000256" key="3">
    <source>
        <dbReference type="ARBA" id="ARBA00022771"/>
    </source>
</evidence>
<keyword evidence="5" id="KW-0539">Nucleus</keyword>
<protein>
    <submittedName>
        <fullName evidence="7">CDPK adapter protein 1</fullName>
    </submittedName>
</protein>
<evidence type="ECO:0000313" key="8">
    <source>
        <dbReference type="Proteomes" id="UP000011115"/>
    </source>
</evidence>
<dbReference type="eggNOG" id="ENOG502QUYB">
    <property type="taxonomic scope" value="Eukaryota"/>
</dbReference>
<keyword evidence="8" id="KW-1185">Reference proteome</keyword>
<organism evidence="7 8">
    <name type="scientific">Solanum tuberosum</name>
    <name type="common">Potato</name>
    <dbReference type="NCBI Taxonomy" id="4113"/>
    <lineage>
        <taxon>Eukaryota</taxon>
        <taxon>Viridiplantae</taxon>
        <taxon>Streptophyta</taxon>
        <taxon>Embryophyta</taxon>
        <taxon>Tracheophyta</taxon>
        <taxon>Spermatophyta</taxon>
        <taxon>Magnoliopsida</taxon>
        <taxon>eudicotyledons</taxon>
        <taxon>Gunneridae</taxon>
        <taxon>Pentapetalae</taxon>
        <taxon>asterids</taxon>
        <taxon>lamiids</taxon>
        <taxon>Solanales</taxon>
        <taxon>Solanaceae</taxon>
        <taxon>Solanoideae</taxon>
        <taxon>Solaneae</taxon>
        <taxon>Solanum</taxon>
    </lineage>
</organism>
<reference evidence="7" key="2">
    <citation type="submission" date="2015-06" db="UniProtKB">
        <authorList>
            <consortium name="EnsemblPlants"/>
        </authorList>
    </citation>
    <scope>IDENTIFICATION</scope>
    <source>
        <strain evidence="7">DM1-3 516 R44</strain>
    </source>
</reference>
<accession>M1CYL2</accession>
<evidence type="ECO:0000256" key="4">
    <source>
        <dbReference type="ARBA" id="ARBA00022833"/>
    </source>
</evidence>
<evidence type="ECO:0000259" key="6">
    <source>
        <dbReference type="Pfam" id="PF07227"/>
    </source>
</evidence>
<evidence type="ECO:0000256" key="2">
    <source>
        <dbReference type="ARBA" id="ARBA00022723"/>
    </source>
</evidence>
<keyword evidence="4" id="KW-0862">Zinc</keyword>
<reference evidence="8" key="1">
    <citation type="journal article" date="2011" name="Nature">
        <title>Genome sequence and analysis of the tuber crop potato.</title>
        <authorList>
            <consortium name="The Potato Genome Sequencing Consortium"/>
        </authorList>
    </citation>
    <scope>NUCLEOTIDE SEQUENCE [LARGE SCALE GENOMIC DNA]</scope>
    <source>
        <strain evidence="8">cv. DM1-3 516 R44</strain>
    </source>
</reference>
<dbReference type="GO" id="GO:0008270">
    <property type="term" value="F:zinc ion binding"/>
    <property type="evidence" value="ECO:0007669"/>
    <property type="project" value="UniProtKB-KW"/>
</dbReference>
<evidence type="ECO:0000256" key="5">
    <source>
        <dbReference type="ARBA" id="ARBA00023242"/>
    </source>
</evidence>
<dbReference type="PANTHER" id="PTHR33345:SF2">
    <property type="entry name" value="OBERON-LIKE PHD FINGER DOMAIN-CONTAINING PROTEIN"/>
    <property type="match status" value="1"/>
</dbReference>
<sequence length="194" mass="21555">MSAKDEVGESRAHVVYNGSASRINEIRFQLYLVSEYDSGEGLPYAPVDWPNAGDKWGWRTGKRVTSLDGYICGHVYHIYCALRAYMAGTVGESINLDAQYLCRYCDSRMDLVPHALKLLNTCTYVASRADIGKISNFDICIMRGSPKRSGKELLHHIESIKAKTKGVCIQDASKKDSCVDSIGNFYALLSSCFC</sequence>
<proteinExistence type="predicted"/>
<dbReference type="HOGENOM" id="CLU_056651_1_0_1"/>
<keyword evidence="2" id="KW-0479">Metal-binding</keyword>